<keyword evidence="2" id="KW-0418">Kinase</keyword>
<dbReference type="PROSITE" id="PS00107">
    <property type="entry name" value="PROTEIN_KINASE_ATP"/>
    <property type="match status" value="1"/>
</dbReference>
<comment type="caution">
    <text evidence="2">The sequence shown here is derived from an EMBL/GenBank/DDBJ whole genome shotgun (WGS) entry which is preliminary data.</text>
</comment>
<dbReference type="InterPro" id="IPR017441">
    <property type="entry name" value="Protein_kinase_ATP_BS"/>
</dbReference>
<dbReference type="RefSeq" id="WP_239582888.1">
    <property type="nucleotide sequence ID" value="NZ_JAFBED010000005.1"/>
</dbReference>
<keyword evidence="3" id="KW-1185">Reference proteome</keyword>
<sequence>MRHNTELLQSYDALAKSVVFVPDNQGVSLVNYNKMELTPIGHGRSAYVFKIRKSNKVLKVFYPPFEDIAAKEAEIYQMLKGVTFYPTLYDFGENYLVIDHIEGLTLFECLVHGRKMNESHVEQIDEALGMARERGLNPSDIHLHNIIITPTDEVKLIDVARFRQEKFCTQWEDIKAVFFKYYIKKYFPKKWPARVLYFIAALYKKNLLTRFY</sequence>
<dbReference type="InterPro" id="IPR052396">
    <property type="entry name" value="Meiotic_Drive_Suppr_Kinase"/>
</dbReference>
<dbReference type="InterPro" id="IPR011009">
    <property type="entry name" value="Kinase-like_dom_sf"/>
</dbReference>
<evidence type="ECO:0000313" key="2">
    <source>
        <dbReference type="EMBL" id="MBM7620875.1"/>
    </source>
</evidence>
<dbReference type="SUPFAM" id="SSF56112">
    <property type="entry name" value="Protein kinase-like (PK-like)"/>
    <property type="match status" value="1"/>
</dbReference>
<evidence type="ECO:0000313" key="3">
    <source>
        <dbReference type="Proteomes" id="UP000737402"/>
    </source>
</evidence>
<dbReference type="Proteomes" id="UP000737402">
    <property type="component" value="Unassembled WGS sequence"/>
</dbReference>
<proteinExistence type="predicted"/>
<dbReference type="PANTHER" id="PTHR37171">
    <property type="entry name" value="SERINE/THREONINE-PROTEIN KINASE YRZF-RELATED"/>
    <property type="match status" value="1"/>
</dbReference>
<dbReference type="EMBL" id="JAFBED010000005">
    <property type="protein sequence ID" value="MBM7620875.1"/>
    <property type="molecule type" value="Genomic_DNA"/>
</dbReference>
<organism evidence="2 3">
    <name type="scientific">Sutcliffiella tianshenii</name>
    <dbReference type="NCBI Taxonomy" id="1463404"/>
    <lineage>
        <taxon>Bacteria</taxon>
        <taxon>Bacillati</taxon>
        <taxon>Bacillota</taxon>
        <taxon>Bacilli</taxon>
        <taxon>Bacillales</taxon>
        <taxon>Bacillaceae</taxon>
        <taxon>Sutcliffiella</taxon>
    </lineage>
</organism>
<evidence type="ECO:0000256" key="1">
    <source>
        <dbReference type="PROSITE-ProRule" id="PRU10141"/>
    </source>
</evidence>
<keyword evidence="2" id="KW-0808">Transferase</keyword>
<protein>
    <submittedName>
        <fullName evidence="2">Ser/Thr protein kinase</fullName>
    </submittedName>
</protein>
<keyword evidence="1" id="KW-0547">Nucleotide-binding</keyword>
<feature type="binding site" evidence="1">
    <location>
        <position position="71"/>
    </location>
    <ligand>
        <name>ATP</name>
        <dbReference type="ChEBI" id="CHEBI:30616"/>
    </ligand>
</feature>
<keyword evidence="1" id="KW-0067">ATP-binding</keyword>
<name>A0ABS2P1N5_9BACI</name>
<accession>A0ABS2P1N5</accession>
<reference evidence="2 3" key="1">
    <citation type="submission" date="2021-01" db="EMBL/GenBank/DDBJ databases">
        <title>Genomic Encyclopedia of Type Strains, Phase IV (KMG-IV): sequencing the most valuable type-strain genomes for metagenomic binning, comparative biology and taxonomic classification.</title>
        <authorList>
            <person name="Goeker M."/>
        </authorList>
    </citation>
    <scope>NUCLEOTIDE SEQUENCE [LARGE SCALE GENOMIC DNA]</scope>
    <source>
        <strain evidence="2 3">DSM 25879</strain>
    </source>
</reference>
<dbReference type="Gene3D" id="1.10.510.10">
    <property type="entry name" value="Transferase(Phosphotransferase) domain 1"/>
    <property type="match status" value="1"/>
</dbReference>
<dbReference type="GO" id="GO:0016301">
    <property type="term" value="F:kinase activity"/>
    <property type="evidence" value="ECO:0007669"/>
    <property type="project" value="UniProtKB-KW"/>
</dbReference>
<gene>
    <name evidence="2" type="ORF">JOC95_002730</name>
</gene>
<dbReference type="PANTHER" id="PTHR37171:SF1">
    <property type="entry name" value="SERINE_THREONINE-PROTEIN KINASE YRZF-RELATED"/>
    <property type="match status" value="1"/>
</dbReference>